<feature type="transmembrane region" description="Helical" evidence="4">
    <location>
        <begin position="48"/>
        <end position="70"/>
    </location>
</feature>
<dbReference type="Pfam" id="PF07730">
    <property type="entry name" value="HisKA_3"/>
    <property type="match status" value="1"/>
</dbReference>
<feature type="transmembrane region" description="Helical" evidence="4">
    <location>
        <begin position="118"/>
        <end position="137"/>
    </location>
</feature>
<evidence type="ECO:0000313" key="7">
    <source>
        <dbReference type="Proteomes" id="UP001139319"/>
    </source>
</evidence>
<evidence type="ECO:0000256" key="4">
    <source>
        <dbReference type="SAM" id="Phobius"/>
    </source>
</evidence>
<feature type="transmembrane region" description="Helical" evidence="4">
    <location>
        <begin position="82"/>
        <end position="111"/>
    </location>
</feature>
<dbReference type="SUPFAM" id="SSF55874">
    <property type="entry name" value="ATPase domain of HSP90 chaperone/DNA topoisomerase II/histidine kinase"/>
    <property type="match status" value="1"/>
</dbReference>
<dbReference type="GO" id="GO:0000155">
    <property type="term" value="F:phosphorelay sensor kinase activity"/>
    <property type="evidence" value="ECO:0007669"/>
    <property type="project" value="InterPro"/>
</dbReference>
<feature type="transmembrane region" description="Helical" evidence="4">
    <location>
        <begin position="143"/>
        <end position="168"/>
    </location>
</feature>
<evidence type="ECO:0000256" key="2">
    <source>
        <dbReference type="ARBA" id="ARBA00022777"/>
    </source>
</evidence>
<name>A0A9X2I2L3_9GAMM</name>
<comment type="caution">
    <text evidence="6">The sequence shown here is derived from an EMBL/GenBank/DDBJ whole genome shotgun (WGS) entry which is preliminary data.</text>
</comment>
<keyword evidence="4" id="KW-1133">Transmembrane helix</keyword>
<evidence type="ECO:0000256" key="1">
    <source>
        <dbReference type="ARBA" id="ARBA00022679"/>
    </source>
</evidence>
<dbReference type="InterPro" id="IPR050482">
    <property type="entry name" value="Sensor_HK_TwoCompSys"/>
</dbReference>
<keyword evidence="3" id="KW-0902">Two-component regulatory system</keyword>
<dbReference type="CDD" id="cd16917">
    <property type="entry name" value="HATPase_UhpB-NarQ-NarX-like"/>
    <property type="match status" value="1"/>
</dbReference>
<evidence type="ECO:0000313" key="6">
    <source>
        <dbReference type="EMBL" id="MCP8899663.1"/>
    </source>
</evidence>
<dbReference type="RefSeq" id="WP_253967953.1">
    <property type="nucleotide sequence ID" value="NZ_JAMFTH010000002.1"/>
</dbReference>
<dbReference type="Gene3D" id="1.20.5.1930">
    <property type="match status" value="1"/>
</dbReference>
<dbReference type="PANTHER" id="PTHR24421">
    <property type="entry name" value="NITRATE/NITRITE SENSOR PROTEIN NARX-RELATED"/>
    <property type="match status" value="1"/>
</dbReference>
<keyword evidence="1" id="KW-0808">Transferase</keyword>
<keyword evidence="4" id="KW-0472">Membrane</keyword>
<reference evidence="6" key="2">
    <citation type="submission" date="2023-01" db="EMBL/GenBank/DDBJ databases">
        <title>Gilvimarinus xylanilyticus HB14 isolated from Caulerpa lentillifera aquaculture base in Hainan, China.</title>
        <authorList>
            <person name="Zhang Y.-J."/>
        </authorList>
    </citation>
    <scope>NUCLEOTIDE SEQUENCE</scope>
    <source>
        <strain evidence="6">HB14</strain>
    </source>
</reference>
<keyword evidence="4" id="KW-0812">Transmembrane</keyword>
<evidence type="ECO:0000256" key="3">
    <source>
        <dbReference type="ARBA" id="ARBA00023012"/>
    </source>
</evidence>
<dbReference type="InterPro" id="IPR036890">
    <property type="entry name" value="HATPase_C_sf"/>
</dbReference>
<dbReference type="GO" id="GO:0046983">
    <property type="term" value="F:protein dimerization activity"/>
    <property type="evidence" value="ECO:0007669"/>
    <property type="project" value="InterPro"/>
</dbReference>
<proteinExistence type="predicted"/>
<sequence length="384" mass="43237">MSKKNNFLASLYELRTLERMLAICTGVIVAYLTLTFEDPRGWVKTLAVPKYVIAALLAVVTSYLVLEFFWGGLEKLSRYRRHFFAVAFAATYILMLLYELSFVSILTILMVNRATQIFSLPTCLVLAVVPTMSGGLIDHYYHSIPYAIHGAILYVLFNLAILVIGFAVMSERREKERSEKLLRELRATQYLLSEAAKQDERLHISRDLHDQVGHHLTALSLQLEVAINAAPEHALQYVHRARDISRLLLSDIRATITDIRAKTNIDIERAVESLLQPTDEGRVSLNIQDDLDLQSATLAETLFRCAQESLTNARKHSRATSIEISILKSHQSFGFCYRDNGGISEDFVWGNGLTGMKERVENLGGTMAVDFDAHGFNLNIDIPS</sequence>
<dbReference type="GO" id="GO:0016020">
    <property type="term" value="C:membrane"/>
    <property type="evidence" value="ECO:0007669"/>
    <property type="project" value="InterPro"/>
</dbReference>
<organism evidence="6 7">
    <name type="scientific">Gilvimarinus xylanilyticus</name>
    <dbReference type="NCBI Taxonomy" id="2944139"/>
    <lineage>
        <taxon>Bacteria</taxon>
        <taxon>Pseudomonadati</taxon>
        <taxon>Pseudomonadota</taxon>
        <taxon>Gammaproteobacteria</taxon>
        <taxon>Cellvibrionales</taxon>
        <taxon>Cellvibrionaceae</taxon>
        <taxon>Gilvimarinus</taxon>
    </lineage>
</organism>
<dbReference type="AlphaFoldDB" id="A0A9X2I2L3"/>
<keyword evidence="2 6" id="KW-0418">Kinase</keyword>
<feature type="domain" description="Signal transduction histidine kinase subgroup 3 dimerisation and phosphoacceptor" evidence="5">
    <location>
        <begin position="200"/>
        <end position="262"/>
    </location>
</feature>
<dbReference type="EMBL" id="JAMFTH010000002">
    <property type="protein sequence ID" value="MCP8899663.1"/>
    <property type="molecule type" value="Genomic_DNA"/>
</dbReference>
<evidence type="ECO:0000259" key="5">
    <source>
        <dbReference type="Pfam" id="PF07730"/>
    </source>
</evidence>
<dbReference type="Proteomes" id="UP001139319">
    <property type="component" value="Unassembled WGS sequence"/>
</dbReference>
<gene>
    <name evidence="6" type="ORF">M6D89_10155</name>
</gene>
<dbReference type="InterPro" id="IPR011712">
    <property type="entry name" value="Sig_transdc_His_kin_sub3_dim/P"/>
</dbReference>
<accession>A0A9X2I2L3</accession>
<dbReference type="PANTHER" id="PTHR24421:SF59">
    <property type="entry name" value="OXYGEN SENSOR HISTIDINE KINASE NREB"/>
    <property type="match status" value="1"/>
</dbReference>
<reference evidence="6" key="1">
    <citation type="submission" date="2022-05" db="EMBL/GenBank/DDBJ databases">
        <authorList>
            <person name="Sun H.-N."/>
        </authorList>
    </citation>
    <scope>NUCLEOTIDE SEQUENCE</scope>
    <source>
        <strain evidence="6">HB14</strain>
    </source>
</reference>
<dbReference type="Gene3D" id="3.30.565.10">
    <property type="entry name" value="Histidine kinase-like ATPase, C-terminal domain"/>
    <property type="match status" value="1"/>
</dbReference>
<protein>
    <submittedName>
        <fullName evidence="6">Histidine kinase</fullName>
    </submittedName>
</protein>
<keyword evidence="7" id="KW-1185">Reference proteome</keyword>